<dbReference type="EMBL" id="GIKN01004506">
    <property type="protein sequence ID" value="NIE46779.1"/>
    <property type="molecule type" value="Transcribed_RNA"/>
</dbReference>
<accession>A0A6G5A7L0</accession>
<dbReference type="GO" id="GO:0004867">
    <property type="term" value="F:serine-type endopeptidase inhibitor activity"/>
    <property type="evidence" value="ECO:0007669"/>
    <property type="project" value="InterPro"/>
</dbReference>
<keyword evidence="1" id="KW-0732">Signal</keyword>
<dbReference type="Pfam" id="PF00014">
    <property type="entry name" value="Kunitz_BPTI"/>
    <property type="match status" value="1"/>
</dbReference>
<dbReference type="AlphaFoldDB" id="A0A6G5A7L0"/>
<reference evidence="3" key="1">
    <citation type="submission" date="2020-03" db="EMBL/GenBank/DDBJ databases">
        <title>A transcriptome and proteome of the tick Rhipicephalus microplus shaped by the genetic composition of its hosts and developmental stage.</title>
        <authorList>
            <person name="Garcia G.R."/>
            <person name="Ribeiro J.M.C."/>
            <person name="Maruyama S.R."/>
            <person name="Gardinasse L.G."/>
            <person name="Nelson K."/>
            <person name="Ferreira B.R."/>
            <person name="Andrade T.G."/>
            <person name="Santos I.K.F.M."/>
        </authorList>
    </citation>
    <scope>NUCLEOTIDE SEQUENCE</scope>
    <source>
        <strain evidence="3">NSGR</strain>
        <tissue evidence="3">Salivary glands</tissue>
    </source>
</reference>
<evidence type="ECO:0000259" key="2">
    <source>
        <dbReference type="Pfam" id="PF00014"/>
    </source>
</evidence>
<dbReference type="Gene3D" id="4.10.410.10">
    <property type="entry name" value="Pancreatic trypsin inhibitor Kunitz domain"/>
    <property type="match status" value="1"/>
</dbReference>
<feature type="domain" description="BPTI/Kunitz inhibitor" evidence="2">
    <location>
        <begin position="25"/>
        <end position="79"/>
    </location>
</feature>
<evidence type="ECO:0000256" key="1">
    <source>
        <dbReference type="SAM" id="SignalP"/>
    </source>
</evidence>
<sequence>MRLFLSAILACLMICTIAGDGLRERCLFKPDKTHCAGHHFPRMWFYRPDTDTCVPISLPACWSKGGVFRKCRRCMKLCMRHKRSAGWRRRLRLFCRTGSNGHWDEHILN</sequence>
<name>A0A6G5A7L0_RHIMP</name>
<evidence type="ECO:0000313" key="3">
    <source>
        <dbReference type="EMBL" id="NIE46779.1"/>
    </source>
</evidence>
<protein>
    <submittedName>
        <fullName evidence="3">Putative bovine pancreatic trypsin inhibitor</fullName>
    </submittedName>
</protein>
<dbReference type="InterPro" id="IPR002223">
    <property type="entry name" value="Kunitz_BPTI"/>
</dbReference>
<feature type="signal peptide" evidence="1">
    <location>
        <begin position="1"/>
        <end position="19"/>
    </location>
</feature>
<dbReference type="SUPFAM" id="SSF57362">
    <property type="entry name" value="BPTI-like"/>
    <property type="match status" value="1"/>
</dbReference>
<proteinExistence type="predicted"/>
<organism evidence="3">
    <name type="scientific">Rhipicephalus microplus</name>
    <name type="common">Cattle tick</name>
    <name type="synonym">Boophilus microplus</name>
    <dbReference type="NCBI Taxonomy" id="6941"/>
    <lineage>
        <taxon>Eukaryota</taxon>
        <taxon>Metazoa</taxon>
        <taxon>Ecdysozoa</taxon>
        <taxon>Arthropoda</taxon>
        <taxon>Chelicerata</taxon>
        <taxon>Arachnida</taxon>
        <taxon>Acari</taxon>
        <taxon>Parasitiformes</taxon>
        <taxon>Ixodida</taxon>
        <taxon>Ixodoidea</taxon>
        <taxon>Ixodidae</taxon>
        <taxon>Rhipicephalinae</taxon>
        <taxon>Rhipicephalus</taxon>
        <taxon>Boophilus</taxon>
    </lineage>
</organism>
<feature type="chain" id="PRO_5026072338" evidence="1">
    <location>
        <begin position="20"/>
        <end position="109"/>
    </location>
</feature>
<dbReference type="InterPro" id="IPR036880">
    <property type="entry name" value="Kunitz_BPTI_sf"/>
</dbReference>